<accession>A0ABN9WM78</accession>
<sequence length="91" mass="9949">MSAVRAARLAQRLQPTPHCPGQESSTAEETSNAEDPLNDSYVSWHWRGEFLERFSDALGGVRTRAGGQDYWFTVQAACSVPLEGLPEPGTV</sequence>
<evidence type="ECO:0000313" key="2">
    <source>
        <dbReference type="EMBL" id="CAK0887078.1"/>
    </source>
</evidence>
<feature type="region of interest" description="Disordered" evidence="1">
    <location>
        <begin position="1"/>
        <end position="38"/>
    </location>
</feature>
<name>A0ABN9WM78_9DINO</name>
<comment type="caution">
    <text evidence="2">The sequence shown here is derived from an EMBL/GenBank/DDBJ whole genome shotgun (WGS) entry which is preliminary data.</text>
</comment>
<proteinExistence type="predicted"/>
<keyword evidence="3" id="KW-1185">Reference proteome</keyword>
<feature type="non-terminal residue" evidence="2">
    <location>
        <position position="91"/>
    </location>
</feature>
<gene>
    <name evidence="2" type="ORF">PCOR1329_LOCUS68251</name>
</gene>
<dbReference type="EMBL" id="CAUYUJ010018892">
    <property type="protein sequence ID" value="CAK0887078.1"/>
    <property type="molecule type" value="Genomic_DNA"/>
</dbReference>
<evidence type="ECO:0000313" key="3">
    <source>
        <dbReference type="Proteomes" id="UP001189429"/>
    </source>
</evidence>
<feature type="compositionally biased region" description="Low complexity" evidence="1">
    <location>
        <begin position="23"/>
        <end position="34"/>
    </location>
</feature>
<feature type="compositionally biased region" description="Low complexity" evidence="1">
    <location>
        <begin position="1"/>
        <end position="14"/>
    </location>
</feature>
<protein>
    <submittedName>
        <fullName evidence="2">Uncharacterized protein</fullName>
    </submittedName>
</protein>
<dbReference type="Proteomes" id="UP001189429">
    <property type="component" value="Unassembled WGS sequence"/>
</dbReference>
<evidence type="ECO:0000256" key="1">
    <source>
        <dbReference type="SAM" id="MobiDB-lite"/>
    </source>
</evidence>
<reference evidence="2" key="1">
    <citation type="submission" date="2023-10" db="EMBL/GenBank/DDBJ databases">
        <authorList>
            <person name="Chen Y."/>
            <person name="Shah S."/>
            <person name="Dougan E. K."/>
            <person name="Thang M."/>
            <person name="Chan C."/>
        </authorList>
    </citation>
    <scope>NUCLEOTIDE SEQUENCE [LARGE SCALE GENOMIC DNA]</scope>
</reference>
<organism evidence="2 3">
    <name type="scientific">Prorocentrum cordatum</name>
    <dbReference type="NCBI Taxonomy" id="2364126"/>
    <lineage>
        <taxon>Eukaryota</taxon>
        <taxon>Sar</taxon>
        <taxon>Alveolata</taxon>
        <taxon>Dinophyceae</taxon>
        <taxon>Prorocentrales</taxon>
        <taxon>Prorocentraceae</taxon>
        <taxon>Prorocentrum</taxon>
    </lineage>
</organism>